<keyword evidence="2" id="KW-0472">Membrane</keyword>
<dbReference type="Proteomes" id="UP000708576">
    <property type="component" value="Unassembled WGS sequence"/>
</dbReference>
<feature type="transmembrane region" description="Helical" evidence="2">
    <location>
        <begin position="69"/>
        <end position="86"/>
    </location>
</feature>
<keyword evidence="2" id="KW-0812">Transmembrane</keyword>
<feature type="domain" description="RCK C-terminal" evidence="4">
    <location>
        <begin position="255"/>
        <end position="342"/>
    </location>
</feature>
<comment type="caution">
    <text evidence="5">The sequence shown here is derived from an EMBL/GenBank/DDBJ whole genome shotgun (WGS) entry which is preliminary data.</text>
</comment>
<sequence>MKNQQSLYHETIRALLISAGLLVLTISAGSAGFTLLEGYRLLDAIYMTVITMATVGFSEVVPLSDTGKIFTIFLIIFSLGIFGYVITQITRVIFEGVLHQSYKAYQLRKKIVKLEDHIIVCGYGRNGYQACVELAEHGEQFVIIEKRDHVVTRILEEPDNLYVQGDASSEEVLDAAQIRKAKALITALPNDADNMFVVLTASEMNPTLKIISRASDFRSDTKLRRAGATNVIMPDRIGGQRMAKLVTQPDVVEFIEYILLQRSKDVQLKEISCSKLAVANYKKTIRELKLREKSGANLVGIKTGEGAYIFNPSPDIEITPADKLFVLGAPGQLTKFEDLLNDTDHIENTTIDNVI</sequence>
<feature type="transmembrane region" description="Helical" evidence="2">
    <location>
        <begin position="39"/>
        <end position="57"/>
    </location>
</feature>
<dbReference type="InterPro" id="IPR050721">
    <property type="entry name" value="Trk_Ktr_HKT_K-transport"/>
</dbReference>
<dbReference type="PANTHER" id="PTHR43833:SF9">
    <property type="entry name" value="POTASSIUM CHANNEL PROTEIN YUGO-RELATED"/>
    <property type="match status" value="1"/>
</dbReference>
<name>A0ABS5JTU6_9BACT</name>
<dbReference type="PROSITE" id="PS51201">
    <property type="entry name" value="RCK_N"/>
    <property type="match status" value="1"/>
</dbReference>
<dbReference type="InterPro" id="IPR013099">
    <property type="entry name" value="K_chnl_dom"/>
</dbReference>
<dbReference type="Pfam" id="PF02254">
    <property type="entry name" value="TrkA_N"/>
    <property type="match status" value="1"/>
</dbReference>
<dbReference type="SUPFAM" id="SSF51735">
    <property type="entry name" value="NAD(P)-binding Rossmann-fold domains"/>
    <property type="match status" value="1"/>
</dbReference>
<dbReference type="InterPro" id="IPR036291">
    <property type="entry name" value="NAD(P)-bd_dom_sf"/>
</dbReference>
<accession>A0ABS5JTU6</accession>
<dbReference type="InterPro" id="IPR006037">
    <property type="entry name" value="RCK_C"/>
</dbReference>
<keyword evidence="5" id="KW-0407">Ion channel</keyword>
<protein>
    <submittedName>
        <fullName evidence="5">Potassium channel protein</fullName>
    </submittedName>
</protein>
<reference evidence="5 6" key="1">
    <citation type="journal article" date="2015" name="Int. J. Syst. Evol. Microbiol.">
        <title>Carboxylicivirga linearis sp. nov., isolated from a sea cucumber culture pond.</title>
        <authorList>
            <person name="Wang F.Q."/>
            <person name="Zhou Y.X."/>
            <person name="Lin X.Z."/>
            <person name="Chen G.J."/>
            <person name="Du Z.J."/>
        </authorList>
    </citation>
    <scope>NUCLEOTIDE SEQUENCE [LARGE SCALE GENOMIC DNA]</scope>
    <source>
        <strain evidence="5 6">FB218</strain>
    </source>
</reference>
<gene>
    <name evidence="5" type="ORF">KEM10_06595</name>
</gene>
<dbReference type="GO" id="GO:0034220">
    <property type="term" value="P:monoatomic ion transmembrane transport"/>
    <property type="evidence" value="ECO:0007669"/>
    <property type="project" value="UniProtKB-KW"/>
</dbReference>
<keyword evidence="5" id="KW-0813">Transport</keyword>
<evidence type="ECO:0000256" key="1">
    <source>
        <dbReference type="ARBA" id="ARBA00004651"/>
    </source>
</evidence>
<dbReference type="Pfam" id="PF02080">
    <property type="entry name" value="TrkA_C"/>
    <property type="match status" value="1"/>
</dbReference>
<dbReference type="Gene3D" id="3.30.70.1450">
    <property type="entry name" value="Regulator of K+ conductance, C-terminal domain"/>
    <property type="match status" value="1"/>
</dbReference>
<keyword evidence="6" id="KW-1185">Reference proteome</keyword>
<dbReference type="PANTHER" id="PTHR43833">
    <property type="entry name" value="POTASSIUM CHANNEL PROTEIN 2-RELATED-RELATED"/>
    <property type="match status" value="1"/>
</dbReference>
<keyword evidence="5" id="KW-0406">Ion transport</keyword>
<evidence type="ECO:0000259" key="4">
    <source>
        <dbReference type="PROSITE" id="PS51202"/>
    </source>
</evidence>
<dbReference type="Gene3D" id="1.10.287.70">
    <property type="match status" value="1"/>
</dbReference>
<dbReference type="InterPro" id="IPR036721">
    <property type="entry name" value="RCK_C_sf"/>
</dbReference>
<dbReference type="EMBL" id="JAGUCO010000003">
    <property type="protein sequence ID" value="MBS2097944.1"/>
    <property type="molecule type" value="Genomic_DNA"/>
</dbReference>
<proteinExistence type="predicted"/>
<comment type="subcellular location">
    <subcellularLocation>
        <location evidence="1">Cell membrane</location>
        <topology evidence="1">Multi-pass membrane protein</topology>
    </subcellularLocation>
</comment>
<dbReference type="InterPro" id="IPR003148">
    <property type="entry name" value="RCK_N"/>
</dbReference>
<evidence type="ECO:0000256" key="2">
    <source>
        <dbReference type="SAM" id="Phobius"/>
    </source>
</evidence>
<dbReference type="PROSITE" id="PS51202">
    <property type="entry name" value="RCK_C"/>
    <property type="match status" value="1"/>
</dbReference>
<evidence type="ECO:0000313" key="6">
    <source>
        <dbReference type="Proteomes" id="UP000708576"/>
    </source>
</evidence>
<dbReference type="Pfam" id="PF07885">
    <property type="entry name" value="Ion_trans_2"/>
    <property type="match status" value="1"/>
</dbReference>
<evidence type="ECO:0000313" key="5">
    <source>
        <dbReference type="EMBL" id="MBS2097944.1"/>
    </source>
</evidence>
<dbReference type="SUPFAM" id="SSF81324">
    <property type="entry name" value="Voltage-gated potassium channels"/>
    <property type="match status" value="1"/>
</dbReference>
<organism evidence="5 6">
    <name type="scientific">Carboxylicivirga linearis</name>
    <dbReference type="NCBI Taxonomy" id="1628157"/>
    <lineage>
        <taxon>Bacteria</taxon>
        <taxon>Pseudomonadati</taxon>
        <taxon>Bacteroidota</taxon>
        <taxon>Bacteroidia</taxon>
        <taxon>Marinilabiliales</taxon>
        <taxon>Marinilabiliaceae</taxon>
        <taxon>Carboxylicivirga</taxon>
    </lineage>
</organism>
<dbReference type="Gene3D" id="3.40.50.720">
    <property type="entry name" value="NAD(P)-binding Rossmann-like Domain"/>
    <property type="match status" value="1"/>
</dbReference>
<dbReference type="SUPFAM" id="SSF116726">
    <property type="entry name" value="TrkA C-terminal domain-like"/>
    <property type="match status" value="1"/>
</dbReference>
<keyword evidence="2" id="KW-1133">Transmembrane helix</keyword>
<dbReference type="RefSeq" id="WP_212215076.1">
    <property type="nucleotide sequence ID" value="NZ_JAGUCO010000003.1"/>
</dbReference>
<feature type="transmembrane region" description="Helical" evidence="2">
    <location>
        <begin position="12"/>
        <end position="33"/>
    </location>
</feature>
<evidence type="ECO:0000259" key="3">
    <source>
        <dbReference type="PROSITE" id="PS51201"/>
    </source>
</evidence>
<feature type="domain" description="RCK N-terminal" evidence="3">
    <location>
        <begin position="115"/>
        <end position="233"/>
    </location>
</feature>